<dbReference type="GO" id="GO:0017148">
    <property type="term" value="P:negative regulation of translation"/>
    <property type="evidence" value="ECO:0007669"/>
    <property type="project" value="TreeGrafter"/>
</dbReference>
<evidence type="ECO:0000313" key="4">
    <source>
        <dbReference type="EMBL" id="CAD9243404.1"/>
    </source>
</evidence>
<dbReference type="SUPFAM" id="SSF52161">
    <property type="entry name" value="Ribosomal protein L13"/>
    <property type="match status" value="1"/>
</dbReference>
<dbReference type="InterPro" id="IPR036899">
    <property type="entry name" value="Ribosomal_uL13_sf"/>
</dbReference>
<sequence length="199" mass="22351">MFSPNATLIDARGHLLGRLASIIAKELLCGQKVTVVRCEEICVTGSLLRNKVKWANYRRKRHLTNPKKGPIHYRSPARMLWRVVRGMLPHKTARGQAALARLATFEGIPAPYDKKKRVVVPEALKVLRLQPGRKFTVLKTLANEVGWKHKDLIERLENKRKLEAQAFYEKKKAAAAQKRAATAAVDLSAVTPVLEANGY</sequence>
<protein>
    <recommendedName>
        <fullName evidence="5">60S ribosomal protein L13a</fullName>
    </recommendedName>
</protein>
<dbReference type="Gene3D" id="3.90.1180.10">
    <property type="entry name" value="Ribosomal protein L13"/>
    <property type="match status" value="1"/>
</dbReference>
<dbReference type="InterPro" id="IPR005822">
    <property type="entry name" value="Ribosomal_uL13"/>
</dbReference>
<evidence type="ECO:0000256" key="3">
    <source>
        <dbReference type="ARBA" id="ARBA00023274"/>
    </source>
</evidence>
<dbReference type="NCBIfam" id="TIGR01077">
    <property type="entry name" value="L13_A_E"/>
    <property type="match status" value="1"/>
</dbReference>
<organism evidence="4">
    <name type="scientific">Phaeomonas parva</name>
    <dbReference type="NCBI Taxonomy" id="124430"/>
    <lineage>
        <taxon>Eukaryota</taxon>
        <taxon>Sar</taxon>
        <taxon>Stramenopiles</taxon>
        <taxon>Ochrophyta</taxon>
        <taxon>Pinguiophyceae</taxon>
        <taxon>Pinguiochrysidales</taxon>
        <taxon>Pinguiochrysidaceae</taxon>
        <taxon>Phaeomonas</taxon>
    </lineage>
</organism>
<reference evidence="4" key="1">
    <citation type="submission" date="2021-01" db="EMBL/GenBank/DDBJ databases">
        <authorList>
            <person name="Corre E."/>
            <person name="Pelletier E."/>
            <person name="Niang G."/>
            <person name="Scheremetjew M."/>
            <person name="Finn R."/>
            <person name="Kale V."/>
            <person name="Holt S."/>
            <person name="Cochrane G."/>
            <person name="Meng A."/>
            <person name="Brown T."/>
            <person name="Cohen L."/>
        </authorList>
    </citation>
    <scope>NUCLEOTIDE SEQUENCE</scope>
    <source>
        <strain evidence="4">CCMP2877</strain>
    </source>
</reference>
<evidence type="ECO:0000256" key="1">
    <source>
        <dbReference type="ARBA" id="ARBA00006227"/>
    </source>
</evidence>
<keyword evidence="2" id="KW-0689">Ribosomal protein</keyword>
<dbReference type="AlphaFoldDB" id="A0A7S1TQI9"/>
<comment type="similarity">
    <text evidence="1">Belongs to the universal ribosomal protein uL13 family.</text>
</comment>
<dbReference type="GO" id="GO:0003735">
    <property type="term" value="F:structural constituent of ribosome"/>
    <property type="evidence" value="ECO:0007669"/>
    <property type="project" value="InterPro"/>
</dbReference>
<name>A0A7S1TQI9_9STRA</name>
<dbReference type="PANTHER" id="PTHR11545">
    <property type="entry name" value="RIBOSOMAL PROTEIN L13"/>
    <property type="match status" value="1"/>
</dbReference>
<dbReference type="GO" id="GO:0006412">
    <property type="term" value="P:translation"/>
    <property type="evidence" value="ECO:0007669"/>
    <property type="project" value="InterPro"/>
</dbReference>
<dbReference type="PANTHER" id="PTHR11545:SF3">
    <property type="entry name" value="LARGE RIBOSOMAL SUBUNIT PROTEIN UL13"/>
    <property type="match status" value="1"/>
</dbReference>
<dbReference type="GO" id="GO:0022625">
    <property type="term" value="C:cytosolic large ribosomal subunit"/>
    <property type="evidence" value="ECO:0007669"/>
    <property type="project" value="TreeGrafter"/>
</dbReference>
<dbReference type="Pfam" id="PF00572">
    <property type="entry name" value="Ribosomal_L13"/>
    <property type="match status" value="1"/>
</dbReference>
<dbReference type="InterPro" id="IPR005755">
    <property type="entry name" value="Ribosomal_uL13_euk/arc"/>
</dbReference>
<gene>
    <name evidence="4" type="ORF">PPAR1163_LOCUS1749</name>
</gene>
<dbReference type="FunFam" id="3.90.1180.10:FF:000009">
    <property type="entry name" value="60S ribosomal protein L13a"/>
    <property type="match status" value="1"/>
</dbReference>
<evidence type="ECO:0000256" key="2">
    <source>
        <dbReference type="ARBA" id="ARBA00022980"/>
    </source>
</evidence>
<dbReference type="CDD" id="cd00392">
    <property type="entry name" value="Ribosomal_L13"/>
    <property type="match status" value="1"/>
</dbReference>
<evidence type="ECO:0008006" key="5">
    <source>
        <dbReference type="Google" id="ProtNLM"/>
    </source>
</evidence>
<accession>A0A7S1TQI9</accession>
<proteinExistence type="inferred from homology"/>
<keyword evidence="3" id="KW-0687">Ribonucleoprotein</keyword>
<dbReference type="EMBL" id="HBGJ01002716">
    <property type="protein sequence ID" value="CAD9243404.1"/>
    <property type="molecule type" value="Transcribed_RNA"/>
</dbReference>
<dbReference type="GO" id="GO:0003729">
    <property type="term" value="F:mRNA binding"/>
    <property type="evidence" value="ECO:0007669"/>
    <property type="project" value="TreeGrafter"/>
</dbReference>
<dbReference type="HAMAP" id="MF_01366">
    <property type="entry name" value="Ribosomal_uL13"/>
    <property type="match status" value="1"/>
</dbReference>
<dbReference type="Gene3D" id="6.10.250.3250">
    <property type="match status" value="1"/>
</dbReference>